<evidence type="ECO:0000313" key="6">
    <source>
        <dbReference type="Proteomes" id="UP000000925"/>
    </source>
</evidence>
<dbReference type="InterPro" id="IPR000318">
    <property type="entry name" value="Nase_comp1_CS"/>
</dbReference>
<dbReference type="SMR" id="D5EQN4"/>
<feature type="domain" description="Nitrogenase/oxidoreductase component 1" evidence="4">
    <location>
        <begin position="25"/>
        <end position="450"/>
    </location>
</feature>
<dbReference type="Gene3D" id="1.20.89.10">
    <property type="entry name" value="Nitrogenase Molybdenum-iron Protein, subunit B, domain 4"/>
    <property type="match status" value="1"/>
</dbReference>
<evidence type="ECO:0000256" key="2">
    <source>
        <dbReference type="ARBA" id="ARBA00023231"/>
    </source>
</evidence>
<dbReference type="Gene3D" id="3.40.50.1980">
    <property type="entry name" value="Nitrogenase molybdenum iron protein domain"/>
    <property type="match status" value="3"/>
</dbReference>
<dbReference type="eggNOG" id="COG2710">
    <property type="taxonomic scope" value="Bacteria"/>
</dbReference>
<dbReference type="Proteomes" id="UP000000925">
    <property type="component" value="Chromosome"/>
</dbReference>
<evidence type="ECO:0000256" key="1">
    <source>
        <dbReference type="ARBA" id="ARBA00011002"/>
    </source>
</evidence>
<dbReference type="AlphaFoldDB" id="D5EQN4"/>
<dbReference type="InterPro" id="IPR050152">
    <property type="entry name" value="ChlB/BchB/BchZ"/>
</dbReference>
<gene>
    <name evidence="5" type="ordered locus">Caka_2835</name>
</gene>
<dbReference type="SUPFAM" id="SSF53807">
    <property type="entry name" value="Helical backbone' metal receptor"/>
    <property type="match status" value="1"/>
</dbReference>
<dbReference type="EMBL" id="CP001998">
    <property type="protein sequence ID" value="ADE55848.1"/>
    <property type="molecule type" value="Genomic_DNA"/>
</dbReference>
<dbReference type="GO" id="GO:0016163">
    <property type="term" value="F:nitrogenase activity"/>
    <property type="evidence" value="ECO:0007669"/>
    <property type="project" value="UniProtKB-EC"/>
</dbReference>
<protein>
    <submittedName>
        <fullName evidence="5">Nitrogenase</fullName>
        <ecNumber evidence="5">1.18.6.1</ecNumber>
    </submittedName>
</protein>
<keyword evidence="6" id="KW-1185">Reference proteome</keyword>
<dbReference type="PANTHER" id="PTHR33712:SF7">
    <property type="entry name" value="LIGHT-INDEPENDENT PROTOCHLOROPHYLLIDE REDUCTASE SUBUNIT B"/>
    <property type="match status" value="1"/>
</dbReference>
<proteinExistence type="inferred from homology"/>
<evidence type="ECO:0000256" key="3">
    <source>
        <dbReference type="RuleBase" id="RU004021"/>
    </source>
</evidence>
<dbReference type="HOGENOM" id="CLU_025876_2_0_0"/>
<dbReference type="OrthoDB" id="9800746at2"/>
<name>D5EQN4_CORAD</name>
<dbReference type="STRING" id="583355.Caka_2835"/>
<evidence type="ECO:0000259" key="4">
    <source>
        <dbReference type="Pfam" id="PF00148"/>
    </source>
</evidence>
<dbReference type="EC" id="1.18.6.1" evidence="5"/>
<comment type="similarity">
    <text evidence="1 3">Belongs to the NifD/NifK/NifE/NifN family.</text>
</comment>
<reference evidence="5 6" key="1">
    <citation type="journal article" date="2010" name="Stand. Genomic Sci.">
        <title>Complete genome sequence of Coraliomargarita akajimensis type strain (04OKA010-24).</title>
        <authorList>
            <person name="Mavromatis K."/>
            <person name="Abt B."/>
            <person name="Brambilla E."/>
            <person name="Lapidus A."/>
            <person name="Copeland A."/>
            <person name="Deshpande S."/>
            <person name="Nolan M."/>
            <person name="Lucas S."/>
            <person name="Tice H."/>
            <person name="Cheng J.F."/>
            <person name="Han C."/>
            <person name="Detter J.C."/>
            <person name="Woyke T."/>
            <person name="Goodwin L."/>
            <person name="Pitluck S."/>
            <person name="Held B."/>
            <person name="Brettin T."/>
            <person name="Tapia R."/>
            <person name="Ivanova N."/>
            <person name="Mikhailova N."/>
            <person name="Pati A."/>
            <person name="Liolios K."/>
            <person name="Chen A."/>
            <person name="Palaniappan K."/>
            <person name="Land M."/>
            <person name="Hauser L."/>
            <person name="Chang Y.J."/>
            <person name="Jeffries C.D."/>
            <person name="Rohde M."/>
            <person name="Goker M."/>
            <person name="Bristow J."/>
            <person name="Eisen J.A."/>
            <person name="Markowitz V."/>
            <person name="Hugenholtz P."/>
            <person name="Klenk H.P."/>
            <person name="Kyrpides N.C."/>
        </authorList>
    </citation>
    <scope>NUCLEOTIDE SEQUENCE [LARGE SCALE GENOMIC DNA]</scope>
    <source>
        <strain evidence="6">DSM 45221 / IAM 15411 / JCM 23193 / KCTC 12865</strain>
    </source>
</reference>
<keyword evidence="5" id="KW-0560">Oxidoreductase</keyword>
<evidence type="ECO:0000313" key="5">
    <source>
        <dbReference type="EMBL" id="ADE55848.1"/>
    </source>
</evidence>
<sequence length="465" mass="50743">MIISNEELDTSHYKSGATCNACKLCTPLGACMVYSGVEGCIPILHGSQGCSTYIRRYMISHFREPVDIASSSFTEEDTVYGGARNLALGIKNLIEQYHPEVIGVGTTCLSETIGEDIAGMVMEIERGLSDESQDAVPLVHVSTPSYTGTHTDGFHAACLSLVKRFAEGEGRGDKTKLINLLPGMVSPADLRHYRELLDDLGLDPIMIPDYSDTLDGVSWKEYHRIPEGGTSLESLRLSGSSRATIECGSLLAKNKETAGRYLETTHAVPNHAVPLPIGIRATDQLIAALETVAERPLSARLSDERGRLVDSLFDAHKYLFGKRVAVYGDPDLVVGIVSLISEMGMVPVICATGGKVPGFREAVECVLQNTDSEEIEILSSADHVRIHDRCDERKPDLIIGSSKGYSISRKTGIPLVRVGFPVHDRMGGQRLLHIGYRGAQQLFDRIVNTILEHKQAQKDVGYTYL</sequence>
<dbReference type="KEGG" id="caa:Caka_2835"/>
<dbReference type="Pfam" id="PF00148">
    <property type="entry name" value="Oxidored_nitro"/>
    <property type="match status" value="1"/>
</dbReference>
<keyword evidence="2 3" id="KW-0535">Nitrogen fixation</keyword>
<dbReference type="PANTHER" id="PTHR33712">
    <property type="entry name" value="LIGHT-INDEPENDENT PROTOCHLOROPHYLLIDE REDUCTASE SUBUNIT B"/>
    <property type="match status" value="1"/>
</dbReference>
<dbReference type="InterPro" id="IPR000510">
    <property type="entry name" value="Nase/OxRdtase_comp1"/>
</dbReference>
<organism evidence="5 6">
    <name type="scientific">Coraliomargarita akajimensis (strain DSM 45221 / IAM 15411 / JCM 23193 / KCTC 12865 / 04OKA010-24)</name>
    <dbReference type="NCBI Taxonomy" id="583355"/>
    <lineage>
        <taxon>Bacteria</taxon>
        <taxon>Pseudomonadati</taxon>
        <taxon>Verrucomicrobiota</taxon>
        <taxon>Opitutia</taxon>
        <taxon>Puniceicoccales</taxon>
        <taxon>Coraliomargaritaceae</taxon>
        <taxon>Coraliomargarita</taxon>
    </lineage>
</organism>
<dbReference type="RefSeq" id="WP_013044570.1">
    <property type="nucleotide sequence ID" value="NC_014008.1"/>
</dbReference>
<accession>D5EQN4</accession>
<dbReference type="PROSITE" id="PS00699">
    <property type="entry name" value="NITROGENASE_1_1"/>
    <property type="match status" value="1"/>
</dbReference>